<gene>
    <name evidence="1" type="ORF">SAMN05216325_10524</name>
</gene>
<dbReference type="InterPro" id="IPR019600">
    <property type="entry name" value="Hemin_uptake_protein_HemP"/>
</dbReference>
<sequence>MYDSTKIQSQAMQHGNMQVTETPSYNLAIDSSTLFAHSNVVYIQHHGECYLLRKTRSGKLILTK</sequence>
<organism evidence="1 2">
    <name type="scientific">Nitrosomonas marina</name>
    <dbReference type="NCBI Taxonomy" id="917"/>
    <lineage>
        <taxon>Bacteria</taxon>
        <taxon>Pseudomonadati</taxon>
        <taxon>Pseudomonadota</taxon>
        <taxon>Betaproteobacteria</taxon>
        <taxon>Nitrosomonadales</taxon>
        <taxon>Nitrosomonadaceae</taxon>
        <taxon>Nitrosomonas</taxon>
    </lineage>
</organism>
<dbReference type="RefSeq" id="WP_143056885.1">
    <property type="nucleotide sequence ID" value="NZ_FOCP01000005.1"/>
</dbReference>
<dbReference type="Proteomes" id="UP000199459">
    <property type="component" value="Unassembled WGS sequence"/>
</dbReference>
<dbReference type="Gene3D" id="2.10.70.10">
    <property type="entry name" value="Complement Module, domain 1"/>
    <property type="match status" value="1"/>
</dbReference>
<evidence type="ECO:0000313" key="1">
    <source>
        <dbReference type="EMBL" id="SEM95845.1"/>
    </source>
</evidence>
<dbReference type="Pfam" id="PF10636">
    <property type="entry name" value="hemP"/>
    <property type="match status" value="1"/>
</dbReference>
<evidence type="ECO:0000313" key="2">
    <source>
        <dbReference type="Proteomes" id="UP000199459"/>
    </source>
</evidence>
<reference evidence="1 2" key="1">
    <citation type="submission" date="2016-10" db="EMBL/GenBank/DDBJ databases">
        <authorList>
            <person name="de Groot N.N."/>
        </authorList>
    </citation>
    <scope>NUCLEOTIDE SEQUENCE [LARGE SCALE GENOMIC DNA]</scope>
    <source>
        <strain evidence="1 2">Nm22</strain>
    </source>
</reference>
<accession>A0A1H8CLD1</accession>
<name>A0A1H8CLD1_9PROT</name>
<dbReference type="EMBL" id="FOCP01000005">
    <property type="protein sequence ID" value="SEM95845.1"/>
    <property type="molecule type" value="Genomic_DNA"/>
</dbReference>
<proteinExistence type="predicted"/>
<dbReference type="OrthoDB" id="5348353at2"/>
<dbReference type="AlphaFoldDB" id="A0A1H8CLD1"/>
<protein>
    <submittedName>
        <fullName evidence="1">Hemin uptake protein hemP</fullName>
    </submittedName>
</protein>